<evidence type="ECO:0000256" key="6">
    <source>
        <dbReference type="ARBA" id="ARBA00023315"/>
    </source>
</evidence>
<evidence type="ECO:0000313" key="8">
    <source>
        <dbReference type="Proteomes" id="UP001319045"/>
    </source>
</evidence>
<evidence type="ECO:0000256" key="5">
    <source>
        <dbReference type="ARBA" id="ARBA00023136"/>
    </source>
</evidence>
<evidence type="ECO:0000256" key="2">
    <source>
        <dbReference type="ARBA" id="ARBA00022475"/>
    </source>
</evidence>
<dbReference type="InterPro" id="IPR004960">
    <property type="entry name" value="LipA_acyltrans"/>
</dbReference>
<dbReference type="PANTHER" id="PTHR30606">
    <property type="entry name" value="LIPID A BIOSYNTHESIS LAUROYL ACYLTRANSFERASE"/>
    <property type="match status" value="1"/>
</dbReference>
<name>A0ABN6EJ71_9BACT</name>
<keyword evidence="8" id="KW-1185">Reference proteome</keyword>
<proteinExistence type="predicted"/>
<accession>A0ABN6EJ71</accession>
<dbReference type="PANTHER" id="PTHR30606:SF10">
    <property type="entry name" value="PHOSPHATIDYLINOSITOL MANNOSIDE ACYLTRANSFERASE"/>
    <property type="match status" value="1"/>
</dbReference>
<keyword evidence="2" id="KW-1003">Cell membrane</keyword>
<evidence type="ECO:0000256" key="3">
    <source>
        <dbReference type="ARBA" id="ARBA00022519"/>
    </source>
</evidence>
<gene>
    <name evidence="7" type="ORF">prwr041_10590</name>
</gene>
<evidence type="ECO:0000256" key="4">
    <source>
        <dbReference type="ARBA" id="ARBA00022679"/>
    </source>
</evidence>
<sequence length="289" mass="34640">MADFEYLIVYHIIKYRRKVVNKNISTAFPNKSKKEIKYIEKGFYRWFADYFFEAVKLLSISDSELRKRFKTVNSEEVEKCFEEGQDVATILGHYCNWEWLSCVGIDLPKSRIMGLVYHPLRNSAFDNLFKQIRSSQPNGVTVPKKDILRFLINYRRNGTRSIFGYISDQGPKWENIHLWLPFLNHPETPVFTGAERIMKKMNNAVFYVEMSRPKRGYYTATYKLITKDPNSLPEHEITKRFFGMLEETINKEPRYYLWTHKRWKRTREEFNRRFQVVNGKVIAKNDHED</sequence>
<keyword evidence="3" id="KW-0997">Cell inner membrane</keyword>
<keyword evidence="4" id="KW-0808">Transferase</keyword>
<evidence type="ECO:0000256" key="1">
    <source>
        <dbReference type="ARBA" id="ARBA00004533"/>
    </source>
</evidence>
<reference evidence="7 8" key="1">
    <citation type="journal article" date="2022" name="Int. J. Syst. Evol. Microbiol.">
        <title>Prevotella herbatica sp. nov., a plant polysaccharide-decomposing anaerobic bacterium isolated from a methanogenic reactor.</title>
        <authorList>
            <person name="Uek A."/>
            <person name="Tonouchi A."/>
            <person name="Kaku N."/>
            <person name="Ueki K."/>
        </authorList>
    </citation>
    <scope>NUCLEOTIDE SEQUENCE [LARGE SCALE GENOMIC DNA]</scope>
    <source>
        <strain evidence="7 8">WR041</strain>
    </source>
</reference>
<keyword evidence="6" id="KW-0012">Acyltransferase</keyword>
<keyword evidence="5" id="KW-0472">Membrane</keyword>
<dbReference type="Pfam" id="PF03279">
    <property type="entry name" value="Lip_A_acyltrans"/>
    <property type="match status" value="1"/>
</dbReference>
<comment type="subcellular location">
    <subcellularLocation>
        <location evidence="1">Cell inner membrane</location>
    </subcellularLocation>
</comment>
<protein>
    <submittedName>
        <fullName evidence="7">Acetyltransferase</fullName>
    </submittedName>
</protein>
<organism evidence="7 8">
    <name type="scientific">Prevotella herbatica</name>
    <dbReference type="NCBI Taxonomy" id="2801997"/>
    <lineage>
        <taxon>Bacteria</taxon>
        <taxon>Pseudomonadati</taxon>
        <taxon>Bacteroidota</taxon>
        <taxon>Bacteroidia</taxon>
        <taxon>Bacteroidales</taxon>
        <taxon>Prevotellaceae</taxon>
        <taxon>Prevotella</taxon>
    </lineage>
</organism>
<dbReference type="Proteomes" id="UP001319045">
    <property type="component" value="Chromosome"/>
</dbReference>
<dbReference type="CDD" id="cd07984">
    <property type="entry name" value="LPLAT_LABLAT-like"/>
    <property type="match status" value="1"/>
</dbReference>
<evidence type="ECO:0000313" key="7">
    <source>
        <dbReference type="EMBL" id="BCS85166.1"/>
    </source>
</evidence>
<dbReference type="EMBL" id="AP024484">
    <property type="protein sequence ID" value="BCS85166.1"/>
    <property type="molecule type" value="Genomic_DNA"/>
</dbReference>